<name>W5TF18_9NOCA</name>
<gene>
    <name evidence="1" type="ORF">NONO_c28110</name>
</gene>
<dbReference type="AlphaFoldDB" id="W5TF18"/>
<dbReference type="Pfam" id="PF12710">
    <property type="entry name" value="HAD"/>
    <property type="match status" value="1"/>
</dbReference>
<dbReference type="KEGG" id="nno:NONO_c28110"/>
<evidence type="ECO:0000313" key="1">
    <source>
        <dbReference type="EMBL" id="AHH17603.1"/>
    </source>
</evidence>
<dbReference type="SFLD" id="SFLDS00003">
    <property type="entry name" value="Haloacid_Dehalogenase"/>
    <property type="match status" value="1"/>
</dbReference>
<sequence>MISVASCVSAVQQSNEVCEGRARMLGMSAADAGLVVWDVDGTLIPADLRWLRRAVARTYGLEQASVVFPKARVHGYTDESIVVDTAVASGIHPEVAEAGVGRFHEVLADVMREGEAELARDQPAYPGAADSIAALHHEGFVQTVLTGNLRVAAQVKLRVSGLDRYLDPDIGAFGDDARDRFELPAVVAERFETRYGTALDPARTVVIGDAPNDIACARHAGFRVIAVAHRMSRDELEMHSPDVVLERLDSAAVVSIVGSLTASG</sequence>
<evidence type="ECO:0000313" key="2">
    <source>
        <dbReference type="Proteomes" id="UP000019150"/>
    </source>
</evidence>
<dbReference type="GO" id="GO:0008967">
    <property type="term" value="F:phosphoglycolate phosphatase activity"/>
    <property type="evidence" value="ECO:0007669"/>
    <property type="project" value="TreeGrafter"/>
</dbReference>
<dbReference type="InterPro" id="IPR023198">
    <property type="entry name" value="PGP-like_dom2"/>
</dbReference>
<dbReference type="Gene3D" id="3.40.50.1000">
    <property type="entry name" value="HAD superfamily/HAD-like"/>
    <property type="match status" value="1"/>
</dbReference>
<dbReference type="eggNOG" id="COG0546">
    <property type="taxonomic scope" value="Bacteria"/>
</dbReference>
<keyword evidence="2" id="KW-1185">Reference proteome</keyword>
<dbReference type="GO" id="GO:0005829">
    <property type="term" value="C:cytosol"/>
    <property type="evidence" value="ECO:0007669"/>
    <property type="project" value="TreeGrafter"/>
</dbReference>
<dbReference type="PATRIC" id="fig|1415166.3.peg.2884"/>
<dbReference type="EMBL" id="CP006850">
    <property type="protein sequence ID" value="AHH17603.1"/>
    <property type="molecule type" value="Genomic_DNA"/>
</dbReference>
<dbReference type="Proteomes" id="UP000019150">
    <property type="component" value="Chromosome"/>
</dbReference>
<dbReference type="PANTHER" id="PTHR43434:SF1">
    <property type="entry name" value="PHOSPHOGLYCOLATE PHOSPHATASE"/>
    <property type="match status" value="1"/>
</dbReference>
<dbReference type="Gene3D" id="1.10.150.240">
    <property type="entry name" value="Putative phosphatase, domain 2"/>
    <property type="match status" value="1"/>
</dbReference>
<dbReference type="PANTHER" id="PTHR43434">
    <property type="entry name" value="PHOSPHOGLYCOLATE PHOSPHATASE"/>
    <property type="match status" value="1"/>
</dbReference>
<dbReference type="GO" id="GO:0006281">
    <property type="term" value="P:DNA repair"/>
    <property type="evidence" value="ECO:0007669"/>
    <property type="project" value="TreeGrafter"/>
</dbReference>
<dbReference type="STRING" id="1415166.NONO_c28110"/>
<dbReference type="InterPro" id="IPR023214">
    <property type="entry name" value="HAD_sf"/>
</dbReference>
<dbReference type="SFLD" id="SFLDG01129">
    <property type="entry name" value="C1.5:_HAD__Beta-PGM__Phosphata"/>
    <property type="match status" value="1"/>
</dbReference>
<dbReference type="InterPro" id="IPR036412">
    <property type="entry name" value="HAD-like_sf"/>
</dbReference>
<protein>
    <submittedName>
        <fullName evidence="1">Putative phosphatase</fullName>
    </submittedName>
</protein>
<dbReference type="InterPro" id="IPR050155">
    <property type="entry name" value="HAD-like_hydrolase_sf"/>
</dbReference>
<accession>W5TF18</accession>
<dbReference type="SUPFAM" id="SSF56784">
    <property type="entry name" value="HAD-like"/>
    <property type="match status" value="1"/>
</dbReference>
<proteinExistence type="predicted"/>
<organism evidence="1 2">
    <name type="scientific">Nocardia nova SH22a</name>
    <dbReference type="NCBI Taxonomy" id="1415166"/>
    <lineage>
        <taxon>Bacteria</taxon>
        <taxon>Bacillati</taxon>
        <taxon>Actinomycetota</taxon>
        <taxon>Actinomycetes</taxon>
        <taxon>Mycobacteriales</taxon>
        <taxon>Nocardiaceae</taxon>
        <taxon>Nocardia</taxon>
    </lineage>
</organism>
<reference evidence="1 2" key="1">
    <citation type="journal article" date="2014" name="Appl. Environ. Microbiol.">
        <title>Insights into the Microbial Degradation of Rubber and Gutta-Percha by Analysis of the Complete Genome of Nocardia nova SH22a.</title>
        <authorList>
            <person name="Luo Q."/>
            <person name="Hiessl S."/>
            <person name="Poehlein A."/>
            <person name="Daniel R."/>
            <person name="Steinbuchel A."/>
        </authorList>
    </citation>
    <scope>NUCLEOTIDE SEQUENCE [LARGE SCALE GENOMIC DNA]</scope>
    <source>
        <strain evidence="1">SH22a</strain>
    </source>
</reference>
<dbReference type="HOGENOM" id="CLU_045011_18_0_11"/>